<dbReference type="InterPro" id="IPR037873">
    <property type="entry name" value="BamE-like"/>
</dbReference>
<evidence type="ECO:0000256" key="4">
    <source>
        <dbReference type="SAM" id="SignalP"/>
    </source>
</evidence>
<feature type="domain" description="Outer membrane protein assembly factor BamE" evidence="5">
    <location>
        <begin position="42"/>
        <end position="112"/>
    </location>
</feature>
<dbReference type="InterPro" id="IPR007450">
    <property type="entry name" value="BamE_dom"/>
</dbReference>
<evidence type="ECO:0000313" key="6">
    <source>
        <dbReference type="EMBL" id="MDF2096235.1"/>
    </source>
</evidence>
<dbReference type="RefSeq" id="WP_275822449.1">
    <property type="nucleotide sequence ID" value="NZ_JARHUD010000005.1"/>
</dbReference>
<reference evidence="6 7" key="1">
    <citation type="submission" date="2023-03" db="EMBL/GenBank/DDBJ databases">
        <title>Fodinicurvata sp. CAU 1616 isolated from sea sendiment.</title>
        <authorList>
            <person name="Kim W."/>
        </authorList>
    </citation>
    <scope>NUCLEOTIDE SEQUENCE [LARGE SCALE GENOMIC DNA]</scope>
    <source>
        <strain evidence="6 7">CAU 1616</strain>
    </source>
</reference>
<dbReference type="PANTHER" id="PTHR37482:SF1">
    <property type="entry name" value="OUTER MEMBRANE PROTEIN ASSEMBLY FACTOR BAME"/>
    <property type="match status" value="1"/>
</dbReference>
<sequence>MTSSRGPASTRGLLRAGLVGLALAASLAACSPRVDNRGMRFDPAVVSEVRPGMSTRDDVLYILGTPSTVSSFQGPVWYYIGQRTEKVAFFDPEVTERQVVEVLFDETDRVSQVNLYGLEDGQEVELVERETPTEGQDITIVQQFLGNLGRFNTD</sequence>
<evidence type="ECO:0000256" key="2">
    <source>
        <dbReference type="ARBA" id="ARBA00023136"/>
    </source>
</evidence>
<keyword evidence="3" id="KW-0998">Cell outer membrane</keyword>
<organism evidence="6 7">
    <name type="scientific">Aquibaculum arenosum</name>
    <dbReference type="NCBI Taxonomy" id="3032591"/>
    <lineage>
        <taxon>Bacteria</taxon>
        <taxon>Pseudomonadati</taxon>
        <taxon>Pseudomonadota</taxon>
        <taxon>Alphaproteobacteria</taxon>
        <taxon>Rhodospirillales</taxon>
        <taxon>Rhodovibrionaceae</taxon>
        <taxon>Aquibaculum</taxon>
    </lineage>
</organism>
<dbReference type="InterPro" id="IPR026592">
    <property type="entry name" value="BamE"/>
</dbReference>
<dbReference type="EMBL" id="JARHUD010000005">
    <property type="protein sequence ID" value="MDF2096235.1"/>
    <property type="molecule type" value="Genomic_DNA"/>
</dbReference>
<dbReference type="Gene3D" id="3.30.1450.10">
    <property type="match status" value="1"/>
</dbReference>
<protein>
    <submittedName>
        <fullName evidence="6">Outer membrane protein assembly factor BamE</fullName>
    </submittedName>
</protein>
<feature type="chain" id="PRO_5046475714" evidence="4">
    <location>
        <begin position="25"/>
        <end position="154"/>
    </location>
</feature>
<evidence type="ECO:0000256" key="1">
    <source>
        <dbReference type="ARBA" id="ARBA00022729"/>
    </source>
</evidence>
<gene>
    <name evidence="6" type="primary">bamE</name>
    <name evidence="6" type="ORF">P2G67_09635</name>
</gene>
<evidence type="ECO:0000313" key="7">
    <source>
        <dbReference type="Proteomes" id="UP001215503"/>
    </source>
</evidence>
<evidence type="ECO:0000259" key="5">
    <source>
        <dbReference type="Pfam" id="PF04355"/>
    </source>
</evidence>
<proteinExistence type="predicted"/>
<dbReference type="PANTHER" id="PTHR37482">
    <property type="entry name" value="OUTER MEMBRANE PROTEIN ASSEMBLY FACTOR BAME"/>
    <property type="match status" value="1"/>
</dbReference>
<evidence type="ECO:0000256" key="3">
    <source>
        <dbReference type="ARBA" id="ARBA00023237"/>
    </source>
</evidence>
<dbReference type="Pfam" id="PF04355">
    <property type="entry name" value="BamE"/>
    <property type="match status" value="1"/>
</dbReference>
<keyword evidence="7" id="KW-1185">Reference proteome</keyword>
<comment type="caution">
    <text evidence="6">The sequence shown here is derived from an EMBL/GenBank/DDBJ whole genome shotgun (WGS) entry which is preliminary data.</text>
</comment>
<dbReference type="Proteomes" id="UP001215503">
    <property type="component" value="Unassembled WGS sequence"/>
</dbReference>
<keyword evidence="2" id="KW-0472">Membrane</keyword>
<feature type="signal peptide" evidence="4">
    <location>
        <begin position="1"/>
        <end position="24"/>
    </location>
</feature>
<name>A0ABT5YNC0_9PROT</name>
<keyword evidence="1 4" id="KW-0732">Signal</keyword>
<accession>A0ABT5YNC0</accession>
<dbReference type="PROSITE" id="PS51257">
    <property type="entry name" value="PROKAR_LIPOPROTEIN"/>
    <property type="match status" value="1"/>
</dbReference>